<dbReference type="Pfam" id="PF05498">
    <property type="entry name" value="RALF"/>
    <property type="match status" value="1"/>
</dbReference>
<keyword evidence="5" id="KW-0372">Hormone</keyword>
<evidence type="ECO:0000256" key="4">
    <source>
        <dbReference type="ARBA" id="ARBA00022525"/>
    </source>
</evidence>
<dbReference type="Pfam" id="PF05755">
    <property type="entry name" value="REF"/>
    <property type="match status" value="1"/>
</dbReference>
<evidence type="ECO:0000313" key="10">
    <source>
        <dbReference type="EMBL" id="KAF7805092.1"/>
    </source>
</evidence>
<dbReference type="OrthoDB" id="1905464at2759"/>
<keyword evidence="6 9" id="KW-0732">Signal</keyword>
<comment type="caution">
    <text evidence="10">The sequence shown here is derived from an EMBL/GenBank/DDBJ whole genome shotgun (WGS) entry which is preliminary data.</text>
</comment>
<comment type="subcellular location">
    <subcellularLocation>
        <location evidence="1">Secreted</location>
    </subcellularLocation>
</comment>
<feature type="chain" id="PRO_5032674401" evidence="9">
    <location>
        <begin position="26"/>
        <end position="402"/>
    </location>
</feature>
<keyword evidence="4" id="KW-0964">Secreted</keyword>
<dbReference type="AlphaFoldDB" id="A0A834SK22"/>
<dbReference type="PANTHER" id="PTHR33732:SF9">
    <property type="entry name" value="REF_SRPP-LIKE PROTEIN OS05G0151300_LOC_OS05G05940"/>
    <property type="match status" value="1"/>
</dbReference>
<comment type="similarity">
    <text evidence="3">Belongs to the REF/SRPP family.</text>
</comment>
<evidence type="ECO:0000256" key="5">
    <source>
        <dbReference type="ARBA" id="ARBA00022702"/>
    </source>
</evidence>
<proteinExistence type="inferred from homology"/>
<dbReference type="Proteomes" id="UP000634136">
    <property type="component" value="Unassembled WGS sequence"/>
</dbReference>
<reference evidence="10" key="1">
    <citation type="submission" date="2020-09" db="EMBL/GenBank/DDBJ databases">
        <title>Genome-Enabled Discovery of Anthraquinone Biosynthesis in Senna tora.</title>
        <authorList>
            <person name="Kang S.-H."/>
            <person name="Pandey R.P."/>
            <person name="Lee C.-M."/>
            <person name="Sim J.-S."/>
            <person name="Jeong J.-T."/>
            <person name="Choi B.-S."/>
            <person name="Jung M."/>
            <person name="Ginzburg D."/>
            <person name="Zhao K."/>
            <person name="Won S.Y."/>
            <person name="Oh T.-J."/>
            <person name="Yu Y."/>
            <person name="Kim N.-H."/>
            <person name="Lee O.R."/>
            <person name="Lee T.-H."/>
            <person name="Bashyal P."/>
            <person name="Kim T.-S."/>
            <person name="Lee W.-H."/>
            <person name="Kawkins C."/>
            <person name="Kim C.-K."/>
            <person name="Kim J.S."/>
            <person name="Ahn B.O."/>
            <person name="Rhee S.Y."/>
            <person name="Sohng J.K."/>
        </authorList>
    </citation>
    <scope>NUCLEOTIDE SEQUENCE</scope>
    <source>
        <tissue evidence="10">Leaf</tissue>
    </source>
</reference>
<comment type="similarity">
    <text evidence="2">Belongs to the plant rapid alkalinization factor (RALF) family.</text>
</comment>
<evidence type="ECO:0000256" key="7">
    <source>
        <dbReference type="ARBA" id="ARBA00023157"/>
    </source>
</evidence>
<keyword evidence="11" id="KW-1185">Reference proteome</keyword>
<dbReference type="GO" id="GO:0040008">
    <property type="term" value="P:regulation of growth"/>
    <property type="evidence" value="ECO:0007669"/>
    <property type="project" value="UniProtKB-ARBA"/>
</dbReference>
<dbReference type="EMBL" id="JAAIUW010000013">
    <property type="protein sequence ID" value="KAF7805092.1"/>
    <property type="molecule type" value="Genomic_DNA"/>
</dbReference>
<protein>
    <submittedName>
        <fullName evidence="10">REF/SRPP-like protein</fullName>
    </submittedName>
</protein>
<accession>A0A834SK22</accession>
<evidence type="ECO:0000256" key="1">
    <source>
        <dbReference type="ARBA" id="ARBA00004613"/>
    </source>
</evidence>
<evidence type="ECO:0000256" key="8">
    <source>
        <dbReference type="SAM" id="MobiDB-lite"/>
    </source>
</evidence>
<dbReference type="InterPro" id="IPR008802">
    <property type="entry name" value="REF"/>
</dbReference>
<evidence type="ECO:0000256" key="6">
    <source>
        <dbReference type="ARBA" id="ARBA00022729"/>
    </source>
</evidence>
<organism evidence="10 11">
    <name type="scientific">Senna tora</name>
    <dbReference type="NCBI Taxonomy" id="362788"/>
    <lineage>
        <taxon>Eukaryota</taxon>
        <taxon>Viridiplantae</taxon>
        <taxon>Streptophyta</taxon>
        <taxon>Embryophyta</taxon>
        <taxon>Tracheophyta</taxon>
        <taxon>Spermatophyta</taxon>
        <taxon>Magnoliopsida</taxon>
        <taxon>eudicotyledons</taxon>
        <taxon>Gunneridae</taxon>
        <taxon>Pentapetalae</taxon>
        <taxon>rosids</taxon>
        <taxon>fabids</taxon>
        <taxon>Fabales</taxon>
        <taxon>Fabaceae</taxon>
        <taxon>Caesalpinioideae</taxon>
        <taxon>Cassia clade</taxon>
        <taxon>Senna</taxon>
    </lineage>
</organism>
<evidence type="ECO:0000256" key="2">
    <source>
        <dbReference type="ARBA" id="ARBA00009178"/>
    </source>
</evidence>
<sequence length="402" mass="44809">MANSNSVSWMVILMMMSFSYSMVDAEGEHELGWRAPANECVGGDHEFEININISVGKHNWKGTEKTNADAYLSYAMLRRDYNLCSYRGTSYYFCRPGAPVNPYQRGCSAITSLTSTLCLAKQARIYAAKTRWRPHFSRQPYPPFLPSFQPSHLPTFFPLSSSYPIKPTHINLHLQVEKKEELKYLEVVQLASNEALTRLSGVYAYAKERSGPLKSSVESVEGTIKTVVGPVYTKYHTVPVEVLKYVDRKVDESVTELDRRLPENVKKVTSEALTAAQKAPEAARTVVWQVRSAGVVDTASGLAKSAYSKCEPKAEQCAVSAWRKLNQLPLFPRVANAVLPTAAYCTEMYNETVRSTAEKGYRVSNYLPLVPTQRIASVFSETENEANTPLPESVPVAGIEAH</sequence>
<feature type="region of interest" description="Disordered" evidence="8">
    <location>
        <begin position="382"/>
        <end position="402"/>
    </location>
</feature>
<dbReference type="GO" id="GO:0005179">
    <property type="term" value="F:hormone activity"/>
    <property type="evidence" value="ECO:0007669"/>
    <property type="project" value="UniProtKB-KW"/>
</dbReference>
<dbReference type="PANTHER" id="PTHR33732">
    <property type="entry name" value="REF/SRPP-LIKE PROTEIN OS05G0151300/LOC_OS05G05940"/>
    <property type="match status" value="1"/>
</dbReference>
<evidence type="ECO:0000313" key="11">
    <source>
        <dbReference type="Proteomes" id="UP000634136"/>
    </source>
</evidence>
<keyword evidence="7" id="KW-1015">Disulfide bond</keyword>
<evidence type="ECO:0000256" key="9">
    <source>
        <dbReference type="SAM" id="SignalP"/>
    </source>
</evidence>
<feature type="signal peptide" evidence="9">
    <location>
        <begin position="1"/>
        <end position="25"/>
    </location>
</feature>
<dbReference type="GO" id="GO:0005576">
    <property type="term" value="C:extracellular region"/>
    <property type="evidence" value="ECO:0007669"/>
    <property type="project" value="UniProtKB-SubCell"/>
</dbReference>
<name>A0A834SK22_9FABA</name>
<dbReference type="InterPro" id="IPR008801">
    <property type="entry name" value="RALF"/>
</dbReference>
<gene>
    <name evidence="10" type="ORF">G2W53_044203</name>
</gene>
<evidence type="ECO:0000256" key="3">
    <source>
        <dbReference type="ARBA" id="ARBA00009737"/>
    </source>
</evidence>